<evidence type="ECO:0000313" key="1">
    <source>
        <dbReference type="EMBL" id="KAK7912450.1"/>
    </source>
</evidence>
<name>A0AAW0P6V4_9GOBI</name>
<reference evidence="2" key="1">
    <citation type="submission" date="2024-04" db="EMBL/GenBank/DDBJ databases">
        <title>Salinicola lusitanus LLJ914,a marine bacterium isolated from the Okinawa Trough.</title>
        <authorList>
            <person name="Li J."/>
        </authorList>
    </citation>
    <scope>NUCLEOTIDE SEQUENCE [LARGE SCALE GENOMIC DNA]</scope>
</reference>
<keyword evidence="2" id="KW-1185">Reference proteome</keyword>
<dbReference type="EMBL" id="JBBPFD010000009">
    <property type="protein sequence ID" value="KAK7912450.1"/>
    <property type="molecule type" value="Genomic_DNA"/>
</dbReference>
<accession>A0AAW0P6V4</accession>
<comment type="caution">
    <text evidence="1">The sequence shown here is derived from an EMBL/GenBank/DDBJ whole genome shotgun (WGS) entry which is preliminary data.</text>
</comment>
<protein>
    <submittedName>
        <fullName evidence="1">Uncharacterized protein</fullName>
    </submittedName>
</protein>
<gene>
    <name evidence="1" type="ORF">WMY93_012661</name>
</gene>
<dbReference type="Proteomes" id="UP001460270">
    <property type="component" value="Unassembled WGS sequence"/>
</dbReference>
<proteinExistence type="predicted"/>
<sequence length="247" mass="27075">MSWDTGNRTTMRKDTRQELVPLSQIVHFEASRQTSCQPTATRQPIPATNAPPTAHSSYCSLQPPLHLLTQPTAHSAYCSHSSPPYRSSSLLLTSYCSFHYCSLQPTCSPQPNCSPSLTAFTQAHYLPLTPAYCLTYSLLLTPAYLLTQPTATPSLPAHSSYRTPPCSLLFTHSLRSSLQAGHSLPIRKMGPVLPLVPLQTWPRAEVALLQKWPRCRSGSAVEVARCRGGPAAEVAPLQKWPCCLRPA</sequence>
<organism evidence="1 2">
    <name type="scientific">Mugilogobius chulae</name>
    <name type="common">yellowstripe goby</name>
    <dbReference type="NCBI Taxonomy" id="88201"/>
    <lineage>
        <taxon>Eukaryota</taxon>
        <taxon>Metazoa</taxon>
        <taxon>Chordata</taxon>
        <taxon>Craniata</taxon>
        <taxon>Vertebrata</taxon>
        <taxon>Euteleostomi</taxon>
        <taxon>Actinopterygii</taxon>
        <taxon>Neopterygii</taxon>
        <taxon>Teleostei</taxon>
        <taxon>Neoteleostei</taxon>
        <taxon>Acanthomorphata</taxon>
        <taxon>Gobiaria</taxon>
        <taxon>Gobiiformes</taxon>
        <taxon>Gobioidei</taxon>
        <taxon>Gobiidae</taxon>
        <taxon>Gobionellinae</taxon>
        <taxon>Mugilogobius</taxon>
    </lineage>
</organism>
<dbReference type="AlphaFoldDB" id="A0AAW0P6V4"/>
<evidence type="ECO:0000313" key="2">
    <source>
        <dbReference type="Proteomes" id="UP001460270"/>
    </source>
</evidence>